<dbReference type="PROSITE" id="PS50216">
    <property type="entry name" value="DHHC"/>
    <property type="match status" value="1"/>
</dbReference>
<dbReference type="SMART" id="SM00248">
    <property type="entry name" value="ANK"/>
    <property type="match status" value="5"/>
</dbReference>
<dbReference type="PANTHER" id="PTHR24161">
    <property type="entry name" value="ANK_REP_REGION DOMAIN-CONTAINING PROTEIN-RELATED"/>
    <property type="match status" value="1"/>
</dbReference>
<dbReference type="PRINTS" id="PR01415">
    <property type="entry name" value="ANKYRIN"/>
</dbReference>
<evidence type="ECO:0000256" key="4">
    <source>
        <dbReference type="ARBA" id="ARBA00022989"/>
    </source>
</evidence>
<organism evidence="10 11">
    <name type="scientific">Porites lobata</name>
    <dbReference type="NCBI Taxonomy" id="104759"/>
    <lineage>
        <taxon>Eukaryota</taxon>
        <taxon>Metazoa</taxon>
        <taxon>Cnidaria</taxon>
        <taxon>Anthozoa</taxon>
        <taxon>Hexacorallia</taxon>
        <taxon>Scleractinia</taxon>
        <taxon>Fungiina</taxon>
        <taxon>Poritidae</taxon>
        <taxon>Porites</taxon>
    </lineage>
</organism>
<evidence type="ECO:0000256" key="6">
    <source>
        <dbReference type="ARBA" id="ARBA00023136"/>
    </source>
</evidence>
<dbReference type="InterPro" id="IPR001594">
    <property type="entry name" value="Palmitoyltrfase_DHHC"/>
</dbReference>
<dbReference type="Pfam" id="PF12796">
    <property type="entry name" value="Ank_2"/>
    <property type="match status" value="2"/>
</dbReference>
<evidence type="ECO:0000256" key="3">
    <source>
        <dbReference type="ARBA" id="ARBA00022737"/>
    </source>
</evidence>
<dbReference type="PROSITE" id="PS50088">
    <property type="entry name" value="ANK_REPEAT"/>
    <property type="match status" value="4"/>
</dbReference>
<keyword evidence="4 8" id="KW-1133">Transmembrane helix</keyword>
<dbReference type="PROSITE" id="PS50297">
    <property type="entry name" value="ANK_REP_REGION"/>
    <property type="match status" value="4"/>
</dbReference>
<keyword evidence="2 8" id="KW-0812">Transmembrane</keyword>
<protein>
    <recommendedName>
        <fullName evidence="8">Palmitoyltransferase</fullName>
        <ecNumber evidence="8">2.3.1.225</ecNumber>
    </recommendedName>
</protein>
<feature type="repeat" description="ANK" evidence="7">
    <location>
        <begin position="54"/>
        <end position="86"/>
    </location>
</feature>
<feature type="repeat" description="ANK" evidence="7">
    <location>
        <begin position="188"/>
        <end position="220"/>
    </location>
</feature>
<dbReference type="InterPro" id="IPR002110">
    <property type="entry name" value="Ankyrin_rpt"/>
</dbReference>
<keyword evidence="5 7" id="KW-0040">ANK repeat</keyword>
<keyword evidence="6 8" id="KW-0472">Membrane</keyword>
<feature type="transmembrane region" description="Helical" evidence="8">
    <location>
        <begin position="298"/>
        <end position="316"/>
    </location>
</feature>
<reference evidence="10 11" key="1">
    <citation type="submission" date="2022-05" db="EMBL/GenBank/DDBJ databases">
        <authorList>
            <consortium name="Genoscope - CEA"/>
            <person name="William W."/>
        </authorList>
    </citation>
    <scope>NUCLEOTIDE SEQUENCE [LARGE SCALE GENOMIC DNA]</scope>
</reference>
<accession>A0ABN8NM63</accession>
<feature type="transmembrane region" description="Helical" evidence="8">
    <location>
        <begin position="428"/>
        <end position="453"/>
    </location>
</feature>
<dbReference type="EMBL" id="CALNXK010000025">
    <property type="protein sequence ID" value="CAH3113109.1"/>
    <property type="molecule type" value="Genomic_DNA"/>
</dbReference>
<feature type="transmembrane region" description="Helical" evidence="8">
    <location>
        <begin position="268"/>
        <end position="286"/>
    </location>
</feature>
<evidence type="ECO:0000256" key="2">
    <source>
        <dbReference type="ARBA" id="ARBA00022692"/>
    </source>
</evidence>
<comment type="domain">
    <text evidence="8">The DHHC domain is required for palmitoyltransferase activity.</text>
</comment>
<proteinExistence type="inferred from homology"/>
<dbReference type="Proteomes" id="UP001159405">
    <property type="component" value="Unassembled WGS sequence"/>
</dbReference>
<comment type="similarity">
    <text evidence="8">Belongs to the DHHC palmitoyltransferase family.</text>
</comment>
<evidence type="ECO:0000256" key="8">
    <source>
        <dbReference type="RuleBase" id="RU079119"/>
    </source>
</evidence>
<dbReference type="Gene3D" id="1.25.40.20">
    <property type="entry name" value="Ankyrin repeat-containing domain"/>
    <property type="match status" value="2"/>
</dbReference>
<dbReference type="Pfam" id="PF13606">
    <property type="entry name" value="Ank_3"/>
    <property type="match status" value="1"/>
</dbReference>
<evidence type="ECO:0000313" key="10">
    <source>
        <dbReference type="EMBL" id="CAH3113109.1"/>
    </source>
</evidence>
<evidence type="ECO:0000256" key="1">
    <source>
        <dbReference type="ARBA" id="ARBA00004141"/>
    </source>
</evidence>
<feature type="repeat" description="ANK" evidence="7">
    <location>
        <begin position="155"/>
        <end position="187"/>
    </location>
</feature>
<keyword evidence="11" id="KW-1185">Reference proteome</keyword>
<gene>
    <name evidence="10" type="ORF">PLOB_00021321</name>
</gene>
<evidence type="ECO:0000256" key="7">
    <source>
        <dbReference type="PROSITE-ProRule" id="PRU00023"/>
    </source>
</evidence>
<dbReference type="InterPro" id="IPR036770">
    <property type="entry name" value="Ankyrin_rpt-contain_sf"/>
</dbReference>
<dbReference type="SUPFAM" id="SSF48403">
    <property type="entry name" value="Ankyrin repeat"/>
    <property type="match status" value="1"/>
</dbReference>
<comment type="catalytic activity">
    <reaction evidence="8">
        <text>L-cysteinyl-[protein] + hexadecanoyl-CoA = S-hexadecanoyl-L-cysteinyl-[protein] + CoA</text>
        <dbReference type="Rhea" id="RHEA:36683"/>
        <dbReference type="Rhea" id="RHEA-COMP:10131"/>
        <dbReference type="Rhea" id="RHEA-COMP:11032"/>
        <dbReference type="ChEBI" id="CHEBI:29950"/>
        <dbReference type="ChEBI" id="CHEBI:57287"/>
        <dbReference type="ChEBI" id="CHEBI:57379"/>
        <dbReference type="ChEBI" id="CHEBI:74151"/>
        <dbReference type="EC" id="2.3.1.225"/>
    </reaction>
</comment>
<comment type="subcellular location">
    <subcellularLocation>
        <location evidence="1">Membrane</location>
        <topology evidence="1">Multi-pass membrane protein</topology>
    </subcellularLocation>
</comment>
<dbReference type="Pfam" id="PF01529">
    <property type="entry name" value="DHHC"/>
    <property type="match status" value="1"/>
</dbReference>
<comment type="caution">
    <text evidence="10">The sequence shown here is derived from an EMBL/GenBank/DDBJ whole genome shotgun (WGS) entry which is preliminary data.</text>
</comment>
<feature type="domain" description="Palmitoyltransferase DHHC" evidence="9">
    <location>
        <begin position="354"/>
        <end position="469"/>
    </location>
</feature>
<dbReference type="PANTHER" id="PTHR24161:SF17">
    <property type="entry name" value="PALMITOYLTRANSFERASE"/>
    <property type="match status" value="1"/>
</dbReference>
<sequence>MADACKKKDTDCHEDHEDCKTVDIFEASQCGDTKMCRELVGQHGVKILNTFDSHGHTPLHWAALGGYSELIKFFLNCGVDVNRQSRSDYGPFPIHWACVNGHILCVDLLIQNGASIDCTDNKGCTPLIISAQYGKAMLAGYLIGKGAKSFFTDHEGDNALHWACFKGHSEVVQLLLYSGFDPKQKDRFGQTPLHLACLSGDLTTVEHIVDMDVALDAVDSNSKTPLRLAMGREYQEIVYFLQGKLNRFVSCKLRDIVFGPPGRSKAAILFYFCNLFLWGYPVYFYWVLPETWSYTPSAHYLFITFNVFMWMSLYYANSRNPGFIPCNSPDYDMALKQVPFFEEWQVKTGQNPLENLCHTCRLVRPLRAKHCRICNRCVKHFDHHCPYINNCVGLYNRGPFLIFVACVAACSIMTIYFAIILLRLGGFSWIYSIGLLQFIVVSALMSALFIFIVNQISINLTTNERINKKRYVYLRGPSGIFLNPFDRGCLKNWLEYFHWVEPYDKKPNLMYNV</sequence>
<feature type="transmembrane region" description="Helical" evidence="8">
    <location>
        <begin position="400"/>
        <end position="422"/>
    </location>
</feature>
<keyword evidence="8" id="KW-0012">Acyltransferase</keyword>
<keyword evidence="8" id="KW-0808">Transferase</keyword>
<feature type="repeat" description="ANK" evidence="7">
    <location>
        <begin position="89"/>
        <end position="121"/>
    </location>
</feature>
<dbReference type="EC" id="2.3.1.225" evidence="8"/>
<name>A0ABN8NM63_9CNID</name>
<keyword evidence="3" id="KW-0677">Repeat</keyword>
<evidence type="ECO:0000313" key="11">
    <source>
        <dbReference type="Proteomes" id="UP001159405"/>
    </source>
</evidence>
<evidence type="ECO:0000259" key="9">
    <source>
        <dbReference type="Pfam" id="PF01529"/>
    </source>
</evidence>
<evidence type="ECO:0000256" key="5">
    <source>
        <dbReference type="ARBA" id="ARBA00023043"/>
    </source>
</evidence>